<organism evidence="2 3">
    <name type="scientific">Streptomyces daliensis</name>
    <dbReference type="NCBI Taxonomy" id="299421"/>
    <lineage>
        <taxon>Bacteria</taxon>
        <taxon>Bacillati</taxon>
        <taxon>Actinomycetota</taxon>
        <taxon>Actinomycetes</taxon>
        <taxon>Kitasatosporales</taxon>
        <taxon>Streptomycetaceae</taxon>
        <taxon>Streptomyces</taxon>
    </lineage>
</organism>
<accession>A0A8T4IWY5</accession>
<name>A0A8T4IWY5_9ACTN</name>
<proteinExistence type="predicted"/>
<feature type="domain" description="A-factor biosynthesis hotdog" evidence="1">
    <location>
        <begin position="214"/>
        <end position="306"/>
    </location>
</feature>
<dbReference type="AlphaFoldDB" id="A0A8T4IWY5"/>
<comment type="caution">
    <text evidence="2">The sequence shown here is derived from an EMBL/GenBank/DDBJ whole genome shotgun (WGS) entry which is preliminary data.</text>
</comment>
<protein>
    <submittedName>
        <fullName evidence="2">Transcriptional regulator</fullName>
    </submittedName>
</protein>
<evidence type="ECO:0000313" key="2">
    <source>
        <dbReference type="EMBL" id="MBR7675662.1"/>
    </source>
</evidence>
<dbReference type="InterPro" id="IPR047757">
    <property type="entry name" value="AfsA-like"/>
</dbReference>
<reference evidence="2" key="1">
    <citation type="submission" date="2021-04" db="EMBL/GenBank/DDBJ databases">
        <title>Sequencing of actinobacteria type strains.</title>
        <authorList>
            <person name="Nguyen G.-S."/>
            <person name="Wentzel A."/>
        </authorList>
    </citation>
    <scope>NUCLEOTIDE SEQUENCE</scope>
    <source>
        <strain evidence="2">DSM 42095</strain>
    </source>
</reference>
<sequence length="318" mass="34495">MPATTVVPGLSQNSTYSQAVERAVVHKSAVSEVLPTGWRRTGEADFEVWAQWPRDHGYWRTRDGRQDPMLMVETARQILPLLSHAAYGMPHGHQLVWKTFSFETSAHFLRVTDRPAEITVRIAAAQGPKAGSRFRGAALEMVVEHEGEIVGTVSTVYTAHPAEIYRRLRGPSASPEEAMSRARAVPLPPALSPASAGRELAREVVLSPGLAGSGPWQLRVDTTSPWLFDHPVDHAPGMLLMEAARQGAHAAALPRETVLTGIDVTFIRYVELDKPCWIEIAAPVAEGCDTFRVSVSQDGQEALSGTVRVADAPDASAS</sequence>
<dbReference type="EMBL" id="JAGSMN010000509">
    <property type="protein sequence ID" value="MBR7675662.1"/>
    <property type="molecule type" value="Genomic_DNA"/>
</dbReference>
<dbReference type="InterPro" id="IPR005509">
    <property type="entry name" value="AfsA_hotdog_dom"/>
</dbReference>
<dbReference type="Proteomes" id="UP000675554">
    <property type="component" value="Unassembled WGS sequence"/>
</dbReference>
<dbReference type="GO" id="GO:0016740">
    <property type="term" value="F:transferase activity"/>
    <property type="evidence" value="ECO:0007669"/>
    <property type="project" value="InterPro"/>
</dbReference>
<feature type="domain" description="A-factor biosynthesis hotdog" evidence="1">
    <location>
        <begin position="25"/>
        <end position="155"/>
    </location>
</feature>
<dbReference type="NCBIfam" id="NF041195">
    <property type="entry name" value="ScbA_BarX_GamBu"/>
    <property type="match status" value="1"/>
</dbReference>
<dbReference type="Pfam" id="PF03756">
    <property type="entry name" value="AfsA"/>
    <property type="match status" value="2"/>
</dbReference>
<evidence type="ECO:0000259" key="1">
    <source>
        <dbReference type="Pfam" id="PF03756"/>
    </source>
</evidence>
<gene>
    <name evidence="2" type="ORF">KDA82_22105</name>
</gene>
<keyword evidence="3" id="KW-1185">Reference proteome</keyword>
<evidence type="ECO:0000313" key="3">
    <source>
        <dbReference type="Proteomes" id="UP000675554"/>
    </source>
</evidence>